<evidence type="ECO:0000259" key="2">
    <source>
        <dbReference type="PROSITE" id="PS50943"/>
    </source>
</evidence>
<dbReference type="Pfam" id="PF01381">
    <property type="entry name" value="HTH_3"/>
    <property type="match status" value="1"/>
</dbReference>
<dbReference type="SMART" id="SM00530">
    <property type="entry name" value="HTH_XRE"/>
    <property type="match status" value="1"/>
</dbReference>
<dbReference type="PANTHER" id="PTHR46558">
    <property type="entry name" value="TRACRIPTIONAL REGULATORY PROTEIN-RELATED-RELATED"/>
    <property type="match status" value="1"/>
</dbReference>
<dbReference type="CDD" id="cd00093">
    <property type="entry name" value="HTH_XRE"/>
    <property type="match status" value="1"/>
</dbReference>
<dbReference type="EMBL" id="AJLR01000044">
    <property type="protein sequence ID" value="EKN67978.1"/>
    <property type="molecule type" value="Genomic_DNA"/>
</dbReference>
<evidence type="ECO:0000313" key="3">
    <source>
        <dbReference type="EMBL" id="EKN67978.1"/>
    </source>
</evidence>
<dbReference type="AlphaFoldDB" id="K6DIS5"/>
<accession>K6DIS5</accession>
<dbReference type="PANTHER" id="PTHR46558:SF11">
    <property type="entry name" value="HTH-TYPE TRANSCRIPTIONAL REGULATOR XRE"/>
    <property type="match status" value="1"/>
</dbReference>
<sequence length="122" mass="14235">MKTIFEAIGEKITLFIEKHHITQQEFADRIGVSKQVMSKIVKGQKATNIQEIQKIADVMNISVDELINHESQTNVIEDPILFMMDRTGNSKIRQHLQFLDFVMDEIIELEELSQESRRIIHE</sequence>
<dbReference type="Proteomes" id="UP000006315">
    <property type="component" value="Unassembled WGS sequence"/>
</dbReference>
<keyword evidence="4" id="KW-1185">Reference proteome</keyword>
<dbReference type="GO" id="GO:0003677">
    <property type="term" value="F:DNA binding"/>
    <property type="evidence" value="ECO:0007669"/>
    <property type="project" value="UniProtKB-KW"/>
</dbReference>
<dbReference type="PATRIC" id="fig|1131731.3.peg.1503"/>
<dbReference type="InterPro" id="IPR001387">
    <property type="entry name" value="Cro/C1-type_HTH"/>
</dbReference>
<dbReference type="InterPro" id="IPR010982">
    <property type="entry name" value="Lambda_DNA-bd_dom_sf"/>
</dbReference>
<comment type="caution">
    <text evidence="3">The sequence shown here is derived from an EMBL/GenBank/DDBJ whole genome shotgun (WGS) entry which is preliminary data.</text>
</comment>
<keyword evidence="1" id="KW-0238">DNA-binding</keyword>
<evidence type="ECO:0000313" key="4">
    <source>
        <dbReference type="Proteomes" id="UP000006315"/>
    </source>
</evidence>
<dbReference type="Gene3D" id="1.10.260.40">
    <property type="entry name" value="lambda repressor-like DNA-binding domains"/>
    <property type="match status" value="1"/>
</dbReference>
<feature type="domain" description="HTH cro/C1-type" evidence="2">
    <location>
        <begin position="17"/>
        <end position="66"/>
    </location>
</feature>
<organism evidence="3 4">
    <name type="scientific">Schinkia azotoformans LMG 9581</name>
    <dbReference type="NCBI Taxonomy" id="1131731"/>
    <lineage>
        <taxon>Bacteria</taxon>
        <taxon>Bacillati</taxon>
        <taxon>Bacillota</taxon>
        <taxon>Bacilli</taxon>
        <taxon>Bacillales</taxon>
        <taxon>Bacillaceae</taxon>
        <taxon>Calidifontibacillus/Schinkia group</taxon>
        <taxon>Schinkia</taxon>
    </lineage>
</organism>
<dbReference type="STRING" id="1131731.BAZO_07184"/>
<dbReference type="GeneID" id="89470341"/>
<gene>
    <name evidence="3" type="ORF">BAZO_07184</name>
</gene>
<name>K6DIS5_SCHAZ</name>
<dbReference type="RefSeq" id="WP_003330675.1">
    <property type="nucleotide sequence ID" value="NZ_AJLR01000044.1"/>
</dbReference>
<reference evidence="3 4" key="1">
    <citation type="journal article" date="2012" name="Front. Microbiol.">
        <title>Redundancy and modularity in membrane-associated dissimilatory nitrate reduction in Bacillus.</title>
        <authorList>
            <person name="Heylen K."/>
            <person name="Keltjens J."/>
        </authorList>
    </citation>
    <scope>NUCLEOTIDE SEQUENCE [LARGE SCALE GENOMIC DNA]</scope>
    <source>
        <strain evidence="3 4">LMG 9581</strain>
    </source>
</reference>
<proteinExistence type="predicted"/>
<protein>
    <submittedName>
        <fullName evidence="3">Helix-turn-helix domain-containing protein</fullName>
    </submittedName>
</protein>
<dbReference type="PROSITE" id="PS50943">
    <property type="entry name" value="HTH_CROC1"/>
    <property type="match status" value="1"/>
</dbReference>
<dbReference type="SUPFAM" id="SSF47413">
    <property type="entry name" value="lambda repressor-like DNA-binding domains"/>
    <property type="match status" value="1"/>
</dbReference>
<evidence type="ECO:0000256" key="1">
    <source>
        <dbReference type="ARBA" id="ARBA00023125"/>
    </source>
</evidence>